<evidence type="ECO:0000313" key="2">
    <source>
        <dbReference type="Proteomes" id="UP000440578"/>
    </source>
</evidence>
<dbReference type="EMBL" id="VIIS01000960">
    <property type="protein sequence ID" value="KAF0303259.1"/>
    <property type="molecule type" value="Genomic_DNA"/>
</dbReference>
<protein>
    <submittedName>
        <fullName evidence="1">Uncharacterized protein</fullName>
    </submittedName>
</protein>
<accession>A0A6A4WDG2</accession>
<dbReference type="PANTHER" id="PTHR47331:SF1">
    <property type="entry name" value="GAG-LIKE PROTEIN"/>
    <property type="match status" value="1"/>
</dbReference>
<sequence length="150" mass="17086">MDRLSLTLTSCNNVMSGISPGARETDHPKTMRKIIEKLPYNLQDQWRRLADHIHEQEHRRARFEDIVDFVEREQCYLYMAWSVVNPADLAGGEPMMSPVGDAVKLDVTPLTRLLTESDLESLLGDPAAVAAWWCRQLRRPPAEPRAGPSY</sequence>
<reference evidence="1 2" key="1">
    <citation type="submission" date="2019-07" db="EMBL/GenBank/DDBJ databases">
        <title>Draft genome assembly of a fouling barnacle, Amphibalanus amphitrite (Darwin, 1854): The first reference genome for Thecostraca.</title>
        <authorList>
            <person name="Kim W."/>
        </authorList>
    </citation>
    <scope>NUCLEOTIDE SEQUENCE [LARGE SCALE GENOMIC DNA]</scope>
    <source>
        <strain evidence="1">SNU_AA5</strain>
        <tissue evidence="1">Soma without cirri and trophi</tissue>
    </source>
</reference>
<gene>
    <name evidence="1" type="ORF">FJT64_024760</name>
</gene>
<dbReference type="PANTHER" id="PTHR47331">
    <property type="entry name" value="PHD-TYPE DOMAIN-CONTAINING PROTEIN"/>
    <property type="match status" value="1"/>
</dbReference>
<dbReference type="OrthoDB" id="5872779at2759"/>
<proteinExistence type="predicted"/>
<name>A0A6A4WDG2_AMPAM</name>
<evidence type="ECO:0000313" key="1">
    <source>
        <dbReference type="EMBL" id="KAF0303259.1"/>
    </source>
</evidence>
<comment type="caution">
    <text evidence="1">The sequence shown here is derived from an EMBL/GenBank/DDBJ whole genome shotgun (WGS) entry which is preliminary data.</text>
</comment>
<keyword evidence="2" id="KW-1185">Reference proteome</keyword>
<organism evidence="1 2">
    <name type="scientific">Amphibalanus amphitrite</name>
    <name type="common">Striped barnacle</name>
    <name type="synonym">Balanus amphitrite</name>
    <dbReference type="NCBI Taxonomy" id="1232801"/>
    <lineage>
        <taxon>Eukaryota</taxon>
        <taxon>Metazoa</taxon>
        <taxon>Ecdysozoa</taxon>
        <taxon>Arthropoda</taxon>
        <taxon>Crustacea</taxon>
        <taxon>Multicrustacea</taxon>
        <taxon>Cirripedia</taxon>
        <taxon>Thoracica</taxon>
        <taxon>Thoracicalcarea</taxon>
        <taxon>Balanomorpha</taxon>
        <taxon>Balanoidea</taxon>
        <taxon>Balanidae</taxon>
        <taxon>Amphibalaninae</taxon>
        <taxon>Amphibalanus</taxon>
    </lineage>
</organism>
<dbReference type="Proteomes" id="UP000440578">
    <property type="component" value="Unassembled WGS sequence"/>
</dbReference>
<dbReference type="AlphaFoldDB" id="A0A6A4WDG2"/>